<comment type="subcellular location">
    <subcellularLocation>
        <location evidence="1">Cell membrane</location>
        <topology evidence="1">Multi-pass membrane protein</topology>
    </subcellularLocation>
</comment>
<feature type="transmembrane region" description="Helical" evidence="9">
    <location>
        <begin position="166"/>
        <end position="189"/>
    </location>
</feature>
<dbReference type="PANTHER" id="PTHR43528">
    <property type="entry name" value="ALPHA-KETOGLUTARATE PERMEASE"/>
    <property type="match status" value="1"/>
</dbReference>
<dbReference type="PANTHER" id="PTHR43528:SF1">
    <property type="entry name" value="ALPHA-KETOGLUTARATE PERMEASE"/>
    <property type="match status" value="1"/>
</dbReference>
<dbReference type="GO" id="GO:0005886">
    <property type="term" value="C:plasma membrane"/>
    <property type="evidence" value="ECO:0007669"/>
    <property type="project" value="UniProtKB-SubCell"/>
</dbReference>
<dbReference type="PROSITE" id="PS00216">
    <property type="entry name" value="SUGAR_TRANSPORT_1"/>
    <property type="match status" value="1"/>
</dbReference>
<evidence type="ECO:0000256" key="8">
    <source>
        <dbReference type="ARBA" id="ARBA00023136"/>
    </source>
</evidence>
<keyword evidence="4" id="KW-1003">Cell membrane</keyword>
<dbReference type="SUPFAM" id="SSF103473">
    <property type="entry name" value="MFS general substrate transporter"/>
    <property type="match status" value="1"/>
</dbReference>
<dbReference type="InterPro" id="IPR005829">
    <property type="entry name" value="Sugar_transporter_CS"/>
</dbReference>
<feature type="transmembrane region" description="Helical" evidence="9">
    <location>
        <begin position="254"/>
        <end position="277"/>
    </location>
</feature>
<keyword evidence="3" id="KW-0813">Transport</keyword>
<protein>
    <submittedName>
        <fullName evidence="11">Alpha-ketoglutarate permease</fullName>
    </submittedName>
</protein>
<dbReference type="PROSITE" id="PS00217">
    <property type="entry name" value="SUGAR_TRANSPORT_2"/>
    <property type="match status" value="1"/>
</dbReference>
<evidence type="ECO:0000313" key="11">
    <source>
        <dbReference type="EMBL" id="CAB3688361.1"/>
    </source>
</evidence>
<dbReference type="PROSITE" id="PS50850">
    <property type="entry name" value="MFS"/>
    <property type="match status" value="1"/>
</dbReference>
<dbReference type="RefSeq" id="WP_175177022.1">
    <property type="nucleotide sequence ID" value="NZ_CADIJX010000007.1"/>
</dbReference>
<keyword evidence="6" id="KW-0769">Symport</keyword>
<feature type="transmembrane region" description="Helical" evidence="9">
    <location>
        <begin position="412"/>
        <end position="430"/>
    </location>
</feature>
<dbReference type="Proteomes" id="UP000494108">
    <property type="component" value="Unassembled WGS sequence"/>
</dbReference>
<dbReference type="InterPro" id="IPR020846">
    <property type="entry name" value="MFS_dom"/>
</dbReference>
<comment type="similarity">
    <text evidence="2">Belongs to the major facilitator superfamily. Metabolite:H+ Symporter (MHS) family (TC 2.A.1.6) family.</text>
</comment>
<dbReference type="GO" id="GO:0015293">
    <property type="term" value="F:symporter activity"/>
    <property type="evidence" value="ECO:0007669"/>
    <property type="project" value="UniProtKB-KW"/>
</dbReference>
<evidence type="ECO:0000256" key="3">
    <source>
        <dbReference type="ARBA" id="ARBA00022448"/>
    </source>
</evidence>
<evidence type="ECO:0000256" key="6">
    <source>
        <dbReference type="ARBA" id="ARBA00022847"/>
    </source>
</evidence>
<dbReference type="AlphaFoldDB" id="A0A6S6ZQA4"/>
<feature type="domain" description="Major facilitator superfamily (MFS) profile" evidence="10">
    <location>
        <begin position="29"/>
        <end position="434"/>
    </location>
</feature>
<evidence type="ECO:0000259" key="10">
    <source>
        <dbReference type="PROSITE" id="PS50850"/>
    </source>
</evidence>
<feature type="transmembrane region" description="Helical" evidence="9">
    <location>
        <begin position="101"/>
        <end position="119"/>
    </location>
</feature>
<evidence type="ECO:0000256" key="5">
    <source>
        <dbReference type="ARBA" id="ARBA00022692"/>
    </source>
</evidence>
<dbReference type="InterPro" id="IPR036259">
    <property type="entry name" value="MFS_trans_sf"/>
</dbReference>
<dbReference type="Gene3D" id="1.20.1250.20">
    <property type="entry name" value="MFS general substrate transporter like domains"/>
    <property type="match status" value="2"/>
</dbReference>
<evidence type="ECO:0000256" key="4">
    <source>
        <dbReference type="ARBA" id="ARBA00022475"/>
    </source>
</evidence>
<proteinExistence type="inferred from homology"/>
<name>A0A6S6ZQA4_9BURK</name>
<evidence type="ECO:0000313" key="12">
    <source>
        <dbReference type="Proteomes" id="UP000494108"/>
    </source>
</evidence>
<reference evidence="11 12" key="1">
    <citation type="submission" date="2020-04" db="EMBL/GenBank/DDBJ databases">
        <authorList>
            <person name="De Canck E."/>
        </authorList>
    </citation>
    <scope>NUCLEOTIDE SEQUENCE [LARGE SCALE GENOMIC DNA]</scope>
    <source>
        <strain evidence="11 12">LMG 3431</strain>
    </source>
</reference>
<gene>
    <name evidence="11" type="primary">kgtP_2</name>
    <name evidence="11" type="ORF">LMG3431_04732</name>
</gene>
<feature type="transmembrane region" description="Helical" evidence="9">
    <location>
        <begin position="289"/>
        <end position="309"/>
    </location>
</feature>
<keyword evidence="5 9" id="KW-0812">Transmembrane</keyword>
<sequence>MSSPSATVRSKQGASAAPASAAPVSRARTILAGSVGNAVEWFDWTIYASFAIFFSSQFFPEGNETTALLATFGIFAVGFFMRPVGGWVLGIFSDRYGRKAALGLTILMMAGGSLIIAITPTYATIGLAAPLLLTAARLLQGLSLGGEYASATTFLAEMAPPNKRGFYSSFVFFSAAVGILAASAVGWILTSTLTKADMASWGWRIPFLLGALGGLAGMWIRRSIPETEAFSEAKKAGVEKQPLRTLLRDHPREVLRIVGFSILTTFAFYIFVAYVPTYAIRQVKADPQVAFAANTIALIVFMLVQPLFGMLSDRIGRKPQLIFFAAGYLVFFYPLMSTLGPSFGSILAVELFGLVLYAMYTSIAPAIMSEQFPTSVRAVGIGAPYNLVVALLGGTTPYLLTWLQSKGMERWFFYYVLAGAVITLITFIRMPETKGQTLK</sequence>
<evidence type="ECO:0000256" key="9">
    <source>
        <dbReference type="SAM" id="Phobius"/>
    </source>
</evidence>
<evidence type="ECO:0000256" key="1">
    <source>
        <dbReference type="ARBA" id="ARBA00004651"/>
    </source>
</evidence>
<keyword evidence="12" id="KW-1185">Reference proteome</keyword>
<evidence type="ECO:0000256" key="7">
    <source>
        <dbReference type="ARBA" id="ARBA00022989"/>
    </source>
</evidence>
<feature type="transmembrane region" description="Helical" evidence="9">
    <location>
        <begin position="201"/>
        <end position="220"/>
    </location>
</feature>
<feature type="transmembrane region" description="Helical" evidence="9">
    <location>
        <begin position="321"/>
        <end position="340"/>
    </location>
</feature>
<feature type="transmembrane region" description="Helical" evidence="9">
    <location>
        <begin position="346"/>
        <end position="367"/>
    </location>
</feature>
<accession>A0A6S6ZQA4</accession>
<feature type="transmembrane region" description="Helical" evidence="9">
    <location>
        <begin position="67"/>
        <end position="89"/>
    </location>
</feature>
<dbReference type="InterPro" id="IPR011701">
    <property type="entry name" value="MFS"/>
</dbReference>
<evidence type="ECO:0000256" key="2">
    <source>
        <dbReference type="ARBA" id="ARBA00008240"/>
    </source>
</evidence>
<dbReference type="Pfam" id="PF07690">
    <property type="entry name" value="MFS_1"/>
    <property type="match status" value="1"/>
</dbReference>
<dbReference type="FunFam" id="1.20.1250.20:FF:000001">
    <property type="entry name" value="Dicarboxylate MFS transporter"/>
    <property type="match status" value="1"/>
</dbReference>
<dbReference type="InterPro" id="IPR051084">
    <property type="entry name" value="H+-coupled_symporters"/>
</dbReference>
<keyword evidence="7 9" id="KW-1133">Transmembrane helix</keyword>
<feature type="transmembrane region" description="Helical" evidence="9">
    <location>
        <begin position="379"/>
        <end position="400"/>
    </location>
</feature>
<organism evidence="11 12">
    <name type="scientific">Achromobacter pestifer</name>
    <dbReference type="NCBI Taxonomy" id="1353889"/>
    <lineage>
        <taxon>Bacteria</taxon>
        <taxon>Pseudomonadati</taxon>
        <taxon>Pseudomonadota</taxon>
        <taxon>Betaproteobacteria</taxon>
        <taxon>Burkholderiales</taxon>
        <taxon>Alcaligenaceae</taxon>
        <taxon>Achromobacter</taxon>
    </lineage>
</organism>
<keyword evidence="8 9" id="KW-0472">Membrane</keyword>
<dbReference type="EMBL" id="CADIJX010000007">
    <property type="protein sequence ID" value="CAB3688361.1"/>
    <property type="molecule type" value="Genomic_DNA"/>
</dbReference>